<keyword evidence="8" id="KW-1185">Reference proteome</keyword>
<dbReference type="CDD" id="cd00209">
    <property type="entry name" value="DHFR"/>
    <property type="match status" value="1"/>
</dbReference>
<dbReference type="RefSeq" id="WP_256401969.1">
    <property type="nucleotide sequence ID" value="NZ_JANHJR010000004.1"/>
</dbReference>
<accession>A0ABD6DN58</accession>
<reference evidence="7 8" key="1">
    <citation type="journal article" date="2019" name="Int. J. Syst. Evol. Microbiol.">
        <title>The Global Catalogue of Microorganisms (GCM) 10K type strain sequencing project: providing services to taxonomists for standard genome sequencing and annotation.</title>
        <authorList>
            <consortium name="The Broad Institute Genomics Platform"/>
            <consortium name="The Broad Institute Genome Sequencing Center for Infectious Disease"/>
            <person name="Wu L."/>
            <person name="Ma J."/>
        </authorList>
    </citation>
    <scope>NUCLEOTIDE SEQUENCE [LARGE SCALE GENOMIC DNA]</scope>
    <source>
        <strain evidence="7 8">CGMCC 1.10390</strain>
    </source>
</reference>
<dbReference type="Gene3D" id="3.40.430.10">
    <property type="entry name" value="Dihydrofolate Reductase, subunit A"/>
    <property type="match status" value="1"/>
</dbReference>
<dbReference type="AlphaFoldDB" id="A0ABD6DN58"/>
<dbReference type="PANTHER" id="PTHR48069:SF3">
    <property type="entry name" value="DIHYDROFOLATE REDUCTASE"/>
    <property type="match status" value="1"/>
</dbReference>
<evidence type="ECO:0000256" key="2">
    <source>
        <dbReference type="ARBA" id="ARBA00012856"/>
    </source>
</evidence>
<evidence type="ECO:0000313" key="7">
    <source>
        <dbReference type="EMBL" id="MFD1647548.1"/>
    </source>
</evidence>
<dbReference type="Proteomes" id="UP001597034">
    <property type="component" value="Unassembled WGS sequence"/>
</dbReference>
<dbReference type="Pfam" id="PF00186">
    <property type="entry name" value="DHFR_1"/>
    <property type="match status" value="1"/>
</dbReference>
<name>A0ABD6DN58_9EURY</name>
<dbReference type="PANTHER" id="PTHR48069">
    <property type="entry name" value="DIHYDROFOLATE REDUCTASE"/>
    <property type="match status" value="1"/>
</dbReference>
<gene>
    <name evidence="7" type="ORF">ACFSBL_17800</name>
</gene>
<comment type="pathway">
    <text evidence="1">Cofactor biosynthesis; tetrahydrofolate biosynthesis; 5,6,7,8-tetrahydrofolate from 7,8-dihydrofolate: step 1/1.</text>
</comment>
<dbReference type="GO" id="GO:0006730">
    <property type="term" value="P:one-carbon metabolic process"/>
    <property type="evidence" value="ECO:0007669"/>
    <property type="project" value="UniProtKB-KW"/>
</dbReference>
<evidence type="ECO:0000313" key="8">
    <source>
        <dbReference type="Proteomes" id="UP001597034"/>
    </source>
</evidence>
<evidence type="ECO:0000256" key="3">
    <source>
        <dbReference type="ARBA" id="ARBA00022563"/>
    </source>
</evidence>
<dbReference type="GO" id="GO:0004146">
    <property type="term" value="F:dihydrofolate reductase activity"/>
    <property type="evidence" value="ECO:0007669"/>
    <property type="project" value="UniProtKB-EC"/>
</dbReference>
<dbReference type="EC" id="1.5.1.3" evidence="2"/>
<dbReference type="SUPFAM" id="SSF53597">
    <property type="entry name" value="Dihydrofolate reductase-like"/>
    <property type="match status" value="1"/>
</dbReference>
<comment type="caution">
    <text evidence="7">The sequence shown here is derived from an EMBL/GenBank/DDBJ whole genome shotgun (WGS) entry which is preliminary data.</text>
</comment>
<organism evidence="7 8">
    <name type="scientific">Haloarchaeobius litoreus</name>
    <dbReference type="NCBI Taxonomy" id="755306"/>
    <lineage>
        <taxon>Archaea</taxon>
        <taxon>Methanobacteriati</taxon>
        <taxon>Methanobacteriota</taxon>
        <taxon>Stenosarchaea group</taxon>
        <taxon>Halobacteria</taxon>
        <taxon>Halobacteriales</taxon>
        <taxon>Halorubellaceae</taxon>
        <taxon>Haloarchaeobius</taxon>
    </lineage>
</organism>
<evidence type="ECO:0000256" key="4">
    <source>
        <dbReference type="ARBA" id="ARBA00022857"/>
    </source>
</evidence>
<protein>
    <recommendedName>
        <fullName evidence="2">dihydrofolate reductase</fullName>
        <ecNumber evidence="2">1.5.1.3</ecNumber>
    </recommendedName>
</protein>
<dbReference type="InterPro" id="IPR012259">
    <property type="entry name" value="DHFR"/>
</dbReference>
<dbReference type="EMBL" id="JBHUDO010000004">
    <property type="protein sequence ID" value="MFD1647548.1"/>
    <property type="molecule type" value="Genomic_DNA"/>
</dbReference>
<feature type="domain" description="DHFR" evidence="6">
    <location>
        <begin position="2"/>
        <end position="160"/>
    </location>
</feature>
<dbReference type="PROSITE" id="PS51330">
    <property type="entry name" value="DHFR_2"/>
    <property type="match status" value="1"/>
</dbReference>
<proteinExistence type="predicted"/>
<dbReference type="InterPro" id="IPR001796">
    <property type="entry name" value="DHFR_dom"/>
</dbReference>
<evidence type="ECO:0000259" key="6">
    <source>
        <dbReference type="PROSITE" id="PS51330"/>
    </source>
</evidence>
<keyword evidence="5 7" id="KW-0560">Oxidoreductase</keyword>
<evidence type="ECO:0000256" key="5">
    <source>
        <dbReference type="ARBA" id="ARBA00023002"/>
    </source>
</evidence>
<evidence type="ECO:0000256" key="1">
    <source>
        <dbReference type="ARBA" id="ARBA00004903"/>
    </source>
</evidence>
<keyword evidence="4" id="KW-0521">NADP</keyword>
<dbReference type="PRINTS" id="PR00070">
    <property type="entry name" value="DHFR"/>
</dbReference>
<sequence>MDVIAVAAVSENGVIGDGPTLPWSLPEEVRRYRERVADDLVLIGRRTFEMFDDPPGATQIVMSRSDREYDDPDVIHAGSVEAALEAARERGAPVLYVLGGSAIYGALLPHYDRMLISRIEGEYEGDASFPEFDRDEWELVSETEFDGYVLEEWLPTSKRD</sequence>
<dbReference type="InterPro" id="IPR024072">
    <property type="entry name" value="DHFR-like_dom_sf"/>
</dbReference>
<keyword evidence="3" id="KW-0554">One-carbon metabolism</keyword>